<dbReference type="GO" id="GO:0016887">
    <property type="term" value="F:ATP hydrolysis activity"/>
    <property type="evidence" value="ECO:0007669"/>
    <property type="project" value="InterPro"/>
</dbReference>
<dbReference type="OrthoDB" id="9815944at2"/>
<accession>A0A098S3L2</accession>
<protein>
    <recommendedName>
        <fullName evidence="1">AAA+ ATPase domain-containing protein</fullName>
    </recommendedName>
</protein>
<dbReference type="Pfam" id="PF13304">
    <property type="entry name" value="AAA_21"/>
    <property type="match status" value="1"/>
</dbReference>
<evidence type="ECO:0000313" key="3">
    <source>
        <dbReference type="Proteomes" id="UP000029736"/>
    </source>
</evidence>
<dbReference type="RefSeq" id="WP_044225156.1">
    <property type="nucleotide sequence ID" value="NZ_JBKAGJ010000010.1"/>
</dbReference>
<dbReference type="Proteomes" id="UP000029736">
    <property type="component" value="Unassembled WGS sequence"/>
</dbReference>
<comment type="caution">
    <text evidence="2">The sequence shown here is derived from an EMBL/GenBank/DDBJ whole genome shotgun (WGS) entry which is preliminary data.</text>
</comment>
<dbReference type="InterPro" id="IPR003593">
    <property type="entry name" value="AAA+_ATPase"/>
</dbReference>
<evidence type="ECO:0000259" key="1">
    <source>
        <dbReference type="SMART" id="SM00382"/>
    </source>
</evidence>
<dbReference type="InterPro" id="IPR051396">
    <property type="entry name" value="Bact_Antivir_Def_Nuclease"/>
</dbReference>
<feature type="domain" description="AAA+ ATPase" evidence="1">
    <location>
        <begin position="28"/>
        <end position="310"/>
    </location>
</feature>
<dbReference type="SMART" id="SM00382">
    <property type="entry name" value="AAA"/>
    <property type="match status" value="1"/>
</dbReference>
<dbReference type="PANTHER" id="PTHR43581:SF4">
    <property type="entry name" value="ATP_GTP PHOSPHATASE"/>
    <property type="match status" value="1"/>
</dbReference>
<dbReference type="GO" id="GO:0005524">
    <property type="term" value="F:ATP binding"/>
    <property type="evidence" value="ECO:0007669"/>
    <property type="project" value="InterPro"/>
</dbReference>
<dbReference type="InterPro" id="IPR027417">
    <property type="entry name" value="P-loop_NTPase"/>
</dbReference>
<dbReference type="InterPro" id="IPR003959">
    <property type="entry name" value="ATPase_AAA_core"/>
</dbReference>
<evidence type="ECO:0000313" key="2">
    <source>
        <dbReference type="EMBL" id="KGE86383.1"/>
    </source>
</evidence>
<reference evidence="2 3" key="1">
    <citation type="journal article" date="2014" name="Int. J. Syst. Evol. Microbiol.">
        <title>Phaeodactylibacter xiamenensis gen. nov., sp. nov., a member of the family Saprospiraceae isolated from the marine alga Phaeodactylum tricornutum.</title>
        <authorList>
            <person name="Chen Z.Jr."/>
            <person name="Lei X."/>
            <person name="Lai Q."/>
            <person name="Li Y."/>
            <person name="Zhang B."/>
            <person name="Zhang J."/>
            <person name="Zhang H."/>
            <person name="Yang L."/>
            <person name="Zheng W."/>
            <person name="Tian Y."/>
            <person name="Yu Z."/>
            <person name="Xu H.Jr."/>
            <person name="Zheng T."/>
        </authorList>
    </citation>
    <scope>NUCLEOTIDE SEQUENCE [LARGE SCALE GENOMIC DNA]</scope>
    <source>
        <strain evidence="2 3">KD52</strain>
    </source>
</reference>
<dbReference type="STRING" id="1524460.IX84_21550"/>
<name>A0A098S3L2_9BACT</name>
<dbReference type="AlphaFoldDB" id="A0A098S3L2"/>
<dbReference type="EMBL" id="JPOS01000079">
    <property type="protein sequence ID" value="KGE86383.1"/>
    <property type="molecule type" value="Genomic_DNA"/>
</dbReference>
<sequence length="410" mass="47244">MEVLKLKIDKYKVFKGFEADFSNEDGTTKKIIVLAGVNGSGKTSLLEFIHKMVVDPKIDRKGYVDILTEFGSEKDNRKLIESVASLRLNYRLFKNITAFEKKQKNVDSDDNLVYLTANGTTEIIFKDKEEIFVEAISKLKSSVVFLNTEQFDFKNVNNLIFSFVKKLIFNKNVSPKDAYNEVQNILDSLFEDFDLRVRFGSIDASWEAGKESFLVYFKNRHSDKIPISDLSTGEKELITRAFFLEVVTPYNSVVLVDEPERSLHPKWQQQIFDVYARVSEKYDAQFIIATHSPHIISSVDPNSLFILNLEESVDEPNNLSISIENMETLNKHTKGVEPNRILKEIMGVSRLRYGEIDKKVNDLVSLLNIHDYDSDDVAKRRDELIRILGDKDPTMIRVNHQIKVLERKLN</sequence>
<dbReference type="Gene3D" id="3.40.50.300">
    <property type="entry name" value="P-loop containing nucleotide triphosphate hydrolases"/>
    <property type="match status" value="1"/>
</dbReference>
<gene>
    <name evidence="2" type="ORF">IX84_21550</name>
</gene>
<dbReference type="PANTHER" id="PTHR43581">
    <property type="entry name" value="ATP/GTP PHOSPHATASE"/>
    <property type="match status" value="1"/>
</dbReference>
<keyword evidence="3" id="KW-1185">Reference proteome</keyword>
<dbReference type="SUPFAM" id="SSF52540">
    <property type="entry name" value="P-loop containing nucleoside triphosphate hydrolases"/>
    <property type="match status" value="1"/>
</dbReference>
<proteinExistence type="predicted"/>
<organism evidence="2 3">
    <name type="scientific">Phaeodactylibacter xiamenensis</name>
    <dbReference type="NCBI Taxonomy" id="1524460"/>
    <lineage>
        <taxon>Bacteria</taxon>
        <taxon>Pseudomonadati</taxon>
        <taxon>Bacteroidota</taxon>
        <taxon>Saprospiria</taxon>
        <taxon>Saprospirales</taxon>
        <taxon>Haliscomenobacteraceae</taxon>
        <taxon>Phaeodactylibacter</taxon>
    </lineage>
</organism>